<reference evidence="1" key="2">
    <citation type="submission" date="2025-09" db="UniProtKB">
        <authorList>
            <consortium name="Ensembl"/>
        </authorList>
    </citation>
    <scope>IDENTIFICATION</scope>
</reference>
<organism evidence="1 2">
    <name type="scientific">Naja naja</name>
    <name type="common">Indian cobra</name>
    <dbReference type="NCBI Taxonomy" id="35670"/>
    <lineage>
        <taxon>Eukaryota</taxon>
        <taxon>Metazoa</taxon>
        <taxon>Chordata</taxon>
        <taxon>Craniata</taxon>
        <taxon>Vertebrata</taxon>
        <taxon>Euteleostomi</taxon>
        <taxon>Lepidosauria</taxon>
        <taxon>Squamata</taxon>
        <taxon>Bifurcata</taxon>
        <taxon>Unidentata</taxon>
        <taxon>Episquamata</taxon>
        <taxon>Toxicofera</taxon>
        <taxon>Serpentes</taxon>
        <taxon>Colubroidea</taxon>
        <taxon>Elapidae</taxon>
        <taxon>Elapinae</taxon>
        <taxon>Naja</taxon>
    </lineage>
</organism>
<reference evidence="1" key="1">
    <citation type="submission" date="2025-08" db="UniProtKB">
        <authorList>
            <consortium name="Ensembl"/>
        </authorList>
    </citation>
    <scope>IDENTIFICATION</scope>
</reference>
<keyword evidence="2" id="KW-1185">Reference proteome</keyword>
<proteinExistence type="predicted"/>
<name>A0A8C6VJ67_NAJNA</name>
<dbReference type="Proteomes" id="UP000694559">
    <property type="component" value="Unplaced"/>
</dbReference>
<accession>A0A8C6VJ67</accession>
<protein>
    <submittedName>
        <fullName evidence="1">Uncharacterized protein</fullName>
    </submittedName>
</protein>
<sequence>MPMILGYWDIR</sequence>
<evidence type="ECO:0000313" key="1">
    <source>
        <dbReference type="Ensembl" id="ENSNNAP00000005073.1"/>
    </source>
</evidence>
<dbReference type="Ensembl" id="ENSNNAT00000005300.1">
    <property type="protein sequence ID" value="ENSNNAP00000005073.1"/>
    <property type="gene ID" value="ENSNNAG00000003410.1"/>
</dbReference>
<evidence type="ECO:0000313" key="2">
    <source>
        <dbReference type="Proteomes" id="UP000694559"/>
    </source>
</evidence>